<protein>
    <submittedName>
        <fullName evidence="3">Cobalamin biosynthesis protein CbiG</fullName>
    </submittedName>
</protein>
<sequence length="264" mass="29189">MTDSRKPRRPITLISLTDPGRALVEKLLTFMPEAEHLDRPQPFQDTIRERFRSGHRLILLCAAGIVVRTLGSALSDKYNDPPVLVIDEHGRFVVPLLSGHEGGANEWARQVAERIGAQPVITGAQRYTRPLLVAGMGCNRGCPLDTLLALLDHTLSSHGLQRSDIHALASIELKQDEAGLHELATTLEVPIMFYPPAVLNEYSEMLSRKSEIVFRETGCYGVAEAAALAHADRLVKHDFHPELIIPKQKNADATLAVARIYQNT</sequence>
<feature type="domain" description="Cobalamin synthesis G N-terminal" evidence="2">
    <location>
        <begin position="46"/>
        <end position="124"/>
    </location>
</feature>
<evidence type="ECO:0000313" key="3">
    <source>
        <dbReference type="EMBL" id="PIE82900.1"/>
    </source>
</evidence>
<evidence type="ECO:0000259" key="1">
    <source>
        <dbReference type="Pfam" id="PF01890"/>
    </source>
</evidence>
<evidence type="ECO:0000259" key="2">
    <source>
        <dbReference type="Pfam" id="PF11760"/>
    </source>
</evidence>
<dbReference type="GO" id="GO:0009236">
    <property type="term" value="P:cobalamin biosynthetic process"/>
    <property type="evidence" value="ECO:0007669"/>
    <property type="project" value="InterPro"/>
</dbReference>
<dbReference type="InterPro" id="IPR036518">
    <property type="entry name" value="CobE/GbiG_C_sf"/>
</dbReference>
<dbReference type="SUPFAM" id="SSF159672">
    <property type="entry name" value="CbiG N-terminal domain-like"/>
    <property type="match status" value="1"/>
</dbReference>
<dbReference type="InterPro" id="IPR021744">
    <property type="entry name" value="CbiG_N"/>
</dbReference>
<accession>A0A2G6PF84</accession>
<organism evidence="3 4">
    <name type="scientific">Candidatus Contendibacter odensensis</name>
    <dbReference type="NCBI Taxonomy" id="1400860"/>
    <lineage>
        <taxon>Bacteria</taxon>
        <taxon>Pseudomonadati</taxon>
        <taxon>Pseudomonadota</taxon>
        <taxon>Gammaproteobacteria</taxon>
        <taxon>Candidatus Competibacteraceae</taxon>
        <taxon>Candidatus Contendibacter</taxon>
    </lineage>
</organism>
<dbReference type="EMBL" id="PDTV01000011">
    <property type="protein sequence ID" value="PIE82900.1"/>
    <property type="molecule type" value="Genomic_DNA"/>
</dbReference>
<dbReference type="Pfam" id="PF11760">
    <property type="entry name" value="CbiG_N"/>
    <property type="match status" value="1"/>
</dbReference>
<dbReference type="PANTHER" id="PTHR37477:SF1">
    <property type="entry name" value="COBALT-PRECORRIN-5A HYDROLASE"/>
    <property type="match status" value="1"/>
</dbReference>
<dbReference type="PANTHER" id="PTHR37477">
    <property type="entry name" value="COBALT-PRECORRIN-5A HYDROLASE"/>
    <property type="match status" value="1"/>
</dbReference>
<gene>
    <name evidence="3" type="ORF">CSA09_04955</name>
</gene>
<comment type="caution">
    <text evidence="3">The sequence shown here is derived from an EMBL/GenBank/DDBJ whole genome shotgun (WGS) entry which is preliminary data.</text>
</comment>
<dbReference type="InterPro" id="IPR002750">
    <property type="entry name" value="CobE/GbiG_C"/>
</dbReference>
<name>A0A2G6PF84_9GAMM</name>
<dbReference type="InterPro" id="IPR052553">
    <property type="entry name" value="CbiG_hydrolase"/>
</dbReference>
<dbReference type="AlphaFoldDB" id="A0A2G6PF84"/>
<dbReference type="Proteomes" id="UP000229278">
    <property type="component" value="Unassembled WGS sequence"/>
</dbReference>
<dbReference type="Pfam" id="PF01890">
    <property type="entry name" value="CbiG_C"/>
    <property type="match status" value="1"/>
</dbReference>
<dbReference type="SUPFAM" id="SSF159664">
    <property type="entry name" value="CobE/GbiG C-terminal domain-like"/>
    <property type="match status" value="1"/>
</dbReference>
<proteinExistence type="predicted"/>
<feature type="domain" description="CobE/GbiG C-terminal" evidence="1">
    <location>
        <begin position="132"/>
        <end position="258"/>
    </location>
</feature>
<dbReference type="InterPro" id="IPR038029">
    <property type="entry name" value="GbiG_N_sf"/>
</dbReference>
<reference evidence="3 4" key="1">
    <citation type="submission" date="2017-10" db="EMBL/GenBank/DDBJ databases">
        <title>Novel microbial diversity and functional potential in the marine mammal oral microbiome.</title>
        <authorList>
            <person name="Dudek N.K."/>
            <person name="Sun C.L."/>
            <person name="Burstein D."/>
            <person name="Kantor R.S."/>
            <person name="Aliaga Goltsman D.S."/>
            <person name="Bik E.M."/>
            <person name="Thomas B.C."/>
            <person name="Banfield J.F."/>
            <person name="Relman D.A."/>
        </authorList>
    </citation>
    <scope>NUCLEOTIDE SEQUENCE [LARGE SCALE GENOMIC DNA]</scope>
    <source>
        <strain evidence="3">DOLJORAL78_50_517</strain>
    </source>
</reference>
<evidence type="ECO:0000313" key="4">
    <source>
        <dbReference type="Proteomes" id="UP000229278"/>
    </source>
</evidence>
<dbReference type="Gene3D" id="3.30.420.180">
    <property type="entry name" value="CobE/GbiG C-terminal domain"/>
    <property type="match status" value="1"/>
</dbReference>
<dbReference type="Gene3D" id="3.40.50.11220">
    <property type="match status" value="1"/>
</dbReference>